<feature type="transmembrane region" description="Helical" evidence="6">
    <location>
        <begin position="161"/>
        <end position="181"/>
    </location>
</feature>
<dbReference type="PANTHER" id="PTHR11662:SF399">
    <property type="entry name" value="FI19708P1-RELATED"/>
    <property type="match status" value="1"/>
</dbReference>
<dbReference type="Proteomes" id="UP000050482">
    <property type="component" value="Unassembled WGS sequence"/>
</dbReference>
<evidence type="ECO:0000313" key="8">
    <source>
        <dbReference type="EMBL" id="KPV45130.1"/>
    </source>
</evidence>
<dbReference type="PROSITE" id="PS50850">
    <property type="entry name" value="MFS"/>
    <property type="match status" value="1"/>
</dbReference>
<comment type="caution">
    <text evidence="8">The sequence shown here is derived from an EMBL/GenBank/DDBJ whole genome shotgun (WGS) entry which is preliminary data.</text>
</comment>
<dbReference type="InterPro" id="IPR020846">
    <property type="entry name" value="MFS_dom"/>
</dbReference>
<accession>A0A0P9CHA1</accession>
<protein>
    <recommendedName>
        <fullName evidence="7">Major facilitator superfamily (MFS) profile domain-containing protein</fullName>
    </recommendedName>
</protein>
<feature type="transmembrane region" description="Helical" evidence="6">
    <location>
        <begin position="38"/>
        <end position="57"/>
    </location>
</feature>
<dbReference type="OrthoDB" id="6360at2"/>
<dbReference type="GO" id="GO:0022857">
    <property type="term" value="F:transmembrane transporter activity"/>
    <property type="evidence" value="ECO:0007669"/>
    <property type="project" value="InterPro"/>
</dbReference>
<evidence type="ECO:0000256" key="4">
    <source>
        <dbReference type="ARBA" id="ARBA00022989"/>
    </source>
</evidence>
<evidence type="ECO:0000256" key="6">
    <source>
        <dbReference type="SAM" id="Phobius"/>
    </source>
</evidence>
<dbReference type="CDD" id="cd17319">
    <property type="entry name" value="MFS_ExuT_GudP_like"/>
    <property type="match status" value="1"/>
</dbReference>
<reference evidence="8 9" key="1">
    <citation type="submission" date="2015-09" db="EMBL/GenBank/DDBJ databases">
        <title>Draft genome sequence of Alicyclobacillus ferrooxydans DSM 22381.</title>
        <authorList>
            <person name="Hemp J."/>
        </authorList>
    </citation>
    <scope>NUCLEOTIDE SEQUENCE [LARGE SCALE GENOMIC DNA]</scope>
    <source>
        <strain evidence="8 9">TC-34</strain>
    </source>
</reference>
<evidence type="ECO:0000256" key="5">
    <source>
        <dbReference type="ARBA" id="ARBA00023136"/>
    </source>
</evidence>
<feature type="transmembrane region" description="Helical" evidence="6">
    <location>
        <begin position="78"/>
        <end position="104"/>
    </location>
</feature>
<dbReference type="InterPro" id="IPR036259">
    <property type="entry name" value="MFS_trans_sf"/>
</dbReference>
<dbReference type="PATRIC" id="fig|471514.4.peg.643"/>
<dbReference type="AlphaFoldDB" id="A0A0P9CHA1"/>
<dbReference type="GO" id="GO:0005886">
    <property type="term" value="C:plasma membrane"/>
    <property type="evidence" value="ECO:0007669"/>
    <property type="project" value="UniProtKB-SubCell"/>
</dbReference>
<keyword evidence="3 6" id="KW-0812">Transmembrane</keyword>
<keyword evidence="2" id="KW-0813">Transport</keyword>
<evidence type="ECO:0000313" key="9">
    <source>
        <dbReference type="Proteomes" id="UP000050482"/>
    </source>
</evidence>
<keyword evidence="9" id="KW-1185">Reference proteome</keyword>
<dbReference type="InterPro" id="IPR050382">
    <property type="entry name" value="MFS_Na/Anion_cotransporter"/>
</dbReference>
<evidence type="ECO:0000256" key="2">
    <source>
        <dbReference type="ARBA" id="ARBA00022448"/>
    </source>
</evidence>
<gene>
    <name evidence="8" type="ORF">AN477_03865</name>
</gene>
<evidence type="ECO:0000256" key="1">
    <source>
        <dbReference type="ARBA" id="ARBA00004651"/>
    </source>
</evidence>
<organism evidence="8 9">
    <name type="scientific">Alicyclobacillus ferrooxydans</name>
    <dbReference type="NCBI Taxonomy" id="471514"/>
    <lineage>
        <taxon>Bacteria</taxon>
        <taxon>Bacillati</taxon>
        <taxon>Bacillota</taxon>
        <taxon>Bacilli</taxon>
        <taxon>Bacillales</taxon>
        <taxon>Alicyclobacillaceae</taxon>
        <taxon>Alicyclobacillus</taxon>
    </lineage>
</organism>
<sequence length="410" mass="44448">MNKKWIMLFLVWLMMFVAYLDRINISIAGPTIQKALHISPVAFGAVLSAFTFGYAILQIPGGILADRIGAKKLLVIALVWWSIFTGMTGMAMSIGFLIVARVLFGVGEGLENGAQFKLIGDFFPSKQRSAANGLFLTSIALGPAIVAPLAVWLLKIAGWHGMFYWFIIPGVIMAVLIGFLIPHKPIEGVVHTEITNRKGLRATWSDVLAHPMIWLAFFAYLFFNIAFWGFLGWMPSYLSQARHITLSALGMDASLPYWFGFLGLVILGFLGNKLLYRFRASLIAISYLLAGVSLYIAYTTGTVAGSVAGLCAAAFFLYGGFGPIWGVALDLLPDNLRGTFTGFVNFGGQIGGFIAPLIIGGIVSATHSYNDGFLFMIGGVVLAAIALFWLQGVWLRTRQATAENTMSAGA</sequence>
<evidence type="ECO:0000259" key="7">
    <source>
        <dbReference type="PROSITE" id="PS50850"/>
    </source>
</evidence>
<feature type="transmembrane region" description="Helical" evidence="6">
    <location>
        <begin position="346"/>
        <end position="365"/>
    </location>
</feature>
<feature type="transmembrane region" description="Helical" evidence="6">
    <location>
        <begin position="255"/>
        <end position="272"/>
    </location>
</feature>
<dbReference type="RefSeq" id="WP_054967864.1">
    <property type="nucleotide sequence ID" value="NZ_LJCO01000014.1"/>
</dbReference>
<dbReference type="Gene3D" id="1.20.1250.20">
    <property type="entry name" value="MFS general substrate transporter like domains"/>
    <property type="match status" value="2"/>
</dbReference>
<name>A0A0P9CHA1_9BACL</name>
<feature type="transmembrane region" description="Helical" evidence="6">
    <location>
        <begin position="305"/>
        <end position="326"/>
    </location>
</feature>
<comment type="subcellular location">
    <subcellularLocation>
        <location evidence="1">Cell membrane</location>
        <topology evidence="1">Multi-pass membrane protein</topology>
    </subcellularLocation>
</comment>
<feature type="transmembrane region" description="Helical" evidence="6">
    <location>
        <begin position="278"/>
        <end position="298"/>
    </location>
</feature>
<feature type="transmembrane region" description="Helical" evidence="6">
    <location>
        <begin position="133"/>
        <end position="154"/>
    </location>
</feature>
<dbReference type="EMBL" id="LJCO01000014">
    <property type="protein sequence ID" value="KPV45130.1"/>
    <property type="molecule type" value="Genomic_DNA"/>
</dbReference>
<keyword evidence="5 6" id="KW-0472">Membrane</keyword>
<feature type="transmembrane region" description="Helical" evidence="6">
    <location>
        <begin position="212"/>
        <end position="234"/>
    </location>
</feature>
<feature type="transmembrane region" description="Helical" evidence="6">
    <location>
        <begin position="372"/>
        <end position="390"/>
    </location>
</feature>
<evidence type="ECO:0000256" key="3">
    <source>
        <dbReference type="ARBA" id="ARBA00022692"/>
    </source>
</evidence>
<dbReference type="PANTHER" id="PTHR11662">
    <property type="entry name" value="SOLUTE CARRIER FAMILY 17"/>
    <property type="match status" value="1"/>
</dbReference>
<dbReference type="SUPFAM" id="SSF103473">
    <property type="entry name" value="MFS general substrate transporter"/>
    <property type="match status" value="1"/>
</dbReference>
<dbReference type="Pfam" id="PF07690">
    <property type="entry name" value="MFS_1"/>
    <property type="match status" value="1"/>
</dbReference>
<dbReference type="STRING" id="471514.AN477_03865"/>
<keyword evidence="4 6" id="KW-1133">Transmembrane helix</keyword>
<dbReference type="InterPro" id="IPR011701">
    <property type="entry name" value="MFS"/>
</dbReference>
<feature type="domain" description="Major facilitator superfamily (MFS) profile" evidence="7">
    <location>
        <begin position="7"/>
        <end position="396"/>
    </location>
</feature>
<proteinExistence type="predicted"/>